<gene>
    <name evidence="1" type="ORF">JR316_0003590</name>
</gene>
<organism evidence="1 2">
    <name type="scientific">Psilocybe cubensis</name>
    <name type="common">Psychedelic mushroom</name>
    <name type="synonym">Stropharia cubensis</name>
    <dbReference type="NCBI Taxonomy" id="181762"/>
    <lineage>
        <taxon>Eukaryota</taxon>
        <taxon>Fungi</taxon>
        <taxon>Dikarya</taxon>
        <taxon>Basidiomycota</taxon>
        <taxon>Agaricomycotina</taxon>
        <taxon>Agaricomycetes</taxon>
        <taxon>Agaricomycetidae</taxon>
        <taxon>Agaricales</taxon>
        <taxon>Agaricineae</taxon>
        <taxon>Strophariaceae</taxon>
        <taxon>Psilocybe</taxon>
    </lineage>
</organism>
<reference evidence="1" key="1">
    <citation type="submission" date="2021-10" db="EMBL/GenBank/DDBJ databases">
        <title>Psilocybe cubensis genome.</title>
        <authorList>
            <person name="Mckernan K.J."/>
            <person name="Crawford S."/>
            <person name="Trippe A."/>
            <person name="Kane L.T."/>
            <person name="Mclaughlin S."/>
        </authorList>
    </citation>
    <scope>NUCLEOTIDE SEQUENCE</scope>
    <source>
        <strain evidence="1">MGC-MH-2018</strain>
    </source>
</reference>
<keyword evidence="2" id="KW-1185">Reference proteome</keyword>
<protein>
    <submittedName>
        <fullName evidence="1">Membrane protein C6F6.13c</fullName>
    </submittedName>
</protein>
<evidence type="ECO:0000313" key="2">
    <source>
        <dbReference type="Proteomes" id="UP000664032"/>
    </source>
</evidence>
<comment type="caution">
    <text evidence="1">The sequence shown here is derived from an EMBL/GenBank/DDBJ whole genome shotgun (WGS) entry which is preliminary data.</text>
</comment>
<sequence>MATDLAKITPPRDLSDAQKALVFEHFFRRLATYRNTAVIYAILDDTNVTEFEASLNVWGQSLLEKAWLVCRGDDTDKLPPQEDIAKILNTILFLDITASTQYSARTRVFLASLGPLDESAIVAALKNPDHIIDEAQKQAETSRRSHADKGKTLRIVGMGVGAVAGGILLGVTGGLAAPLVGAGVTTVLGWLGMGGSVIGLLASGLAGSSVVCGALFGVYGARSTASMVERHTKDVSDLALVPIRSGKDEGNSDTLGVRLCVSGWLDSPEDVTAPWRVLEGDDTYALQWEMNALQELSDAMSTLVKSQAMNYVKAQVIKRTVFATLMNSLAPLALLRIGQIIDNPWMNARALAIKTGAVLGDMLANRVFGNRPVTLTGYSLGALVIYEALQHLARLPPSQTRDLIEDVFLFGTPVGADGRKWTSVRRVVSGRLVNGYARDDYVLGVLCRASEATWEVAGLEEIDAKGVENMCCEGVEGDRMWRTIAAKYVPRTLTPLNALVGGLAIPVAAHELLLLNGNVYGISGFIHRAIKGSTEAMAGVAGLVLGGALVARMEGHGPASLSLAFPKVLVSGFLVGLGTKMANGCTSGHMVCGISRFSIRSIVATATFFTVGVLTTQLIHQDFPAAGPTNWSIGAEGYRLLALQAIPLSLSVLLYALNSYPEVENPATDANSKKENVDGINVYPGLRILAYLTTSVQFAFALRLSNLSEASRVISFLLLPFHSAFDPSLALVGAGALGLGIPLYRYFRGNERPRLGGKWAIPKGGKIDSRLLIGSTIFGVGWGMAGICPGPGLVNFGRALGSGGQALAPYAGWLASMVIGGLFA</sequence>
<dbReference type="Proteomes" id="UP000664032">
    <property type="component" value="Unassembled WGS sequence"/>
</dbReference>
<dbReference type="EMBL" id="JAFIQS020000003">
    <property type="protein sequence ID" value="KAH9484110.1"/>
    <property type="molecule type" value="Genomic_DNA"/>
</dbReference>
<proteinExistence type="predicted"/>
<evidence type="ECO:0000313" key="1">
    <source>
        <dbReference type="EMBL" id="KAH9484110.1"/>
    </source>
</evidence>
<name>A0ACB8H8R3_PSICU</name>
<accession>A0ACB8H8R3</accession>